<accession>Q3SAX3</accession>
<name>Q3SAX3_CARDV</name>
<protein>
    <submittedName>
        <fullName evidence="1">Uncharacterized protein</fullName>
    </submittedName>
</protein>
<reference evidence="1" key="2">
    <citation type="journal article" date="2006" name="Microbiology">
        <title>Characterization of the theta-type plasmid pCD3.4 from Carnobacterium divergens, and modulation of its host range by RepA mutation.</title>
        <authorList>
            <person name="van Belkum M.J."/>
            <person name="Stiles M.E."/>
        </authorList>
    </citation>
    <scope>NUCLEOTIDE SEQUENCE</scope>
    <source>
        <strain evidence="1">LV13</strain>
        <plasmid evidence="1">pCD3.4</plasmid>
    </source>
</reference>
<reference evidence="1" key="1">
    <citation type="journal article" date="1995" name="J. Bacteriol.">
        <title>A signal peptide secretion-dependent bacteriocin from Carnobacterium divergens.</title>
        <authorList>
            <person name="Worobo R.W."/>
            <person name="Van Belkum M.J."/>
            <person name="Sailer M."/>
            <person name="Roy K.L."/>
            <person name="Vederas J.C."/>
            <person name="Stiles M.E."/>
        </authorList>
    </citation>
    <scope>NUCLEOTIDE SEQUENCE</scope>
    <source>
        <strain evidence="1">LV13</strain>
        <plasmid evidence="1">pCD3.4</plasmid>
    </source>
</reference>
<dbReference type="AlphaFoldDB" id="Q3SAX3"/>
<sequence>MIYKQKKKEDVFGFPKVLTIADLSTRWKMSRQAIHKKIQEDLLFPMPVQIVSNGKIKLFLFVDIEKYEKNRPWLLDINYRNERQLWIYKNGFFK</sequence>
<dbReference type="EMBL" id="DQ087597">
    <property type="protein sequence ID" value="AAZ29035.1"/>
    <property type="molecule type" value="Genomic_DNA"/>
</dbReference>
<organism evidence="1">
    <name type="scientific">Carnobacterium divergens</name>
    <name type="common">Lactobacillus divergens</name>
    <dbReference type="NCBI Taxonomy" id="2748"/>
    <lineage>
        <taxon>Bacteria</taxon>
        <taxon>Bacillati</taxon>
        <taxon>Bacillota</taxon>
        <taxon>Bacilli</taxon>
        <taxon>Lactobacillales</taxon>
        <taxon>Carnobacteriaceae</taxon>
        <taxon>Carnobacterium</taxon>
    </lineage>
</organism>
<keyword evidence="1" id="KW-0614">Plasmid</keyword>
<geneLocation type="plasmid" evidence="1">
    <name>pCD3.4</name>
</geneLocation>
<dbReference type="RefSeq" id="WP_032491454.1">
    <property type="nucleotide sequence ID" value="NZ_JAMXLU010000013.1"/>
</dbReference>
<proteinExistence type="predicted"/>
<evidence type="ECO:0000313" key="1">
    <source>
        <dbReference type="EMBL" id="AAZ29035.1"/>
    </source>
</evidence>